<dbReference type="AlphaFoldDB" id="A0A9D3XL79"/>
<feature type="region of interest" description="Disordered" evidence="1">
    <location>
        <begin position="1"/>
        <end position="39"/>
    </location>
</feature>
<reference evidence="2" key="1">
    <citation type="submission" date="2021-09" db="EMBL/GenBank/DDBJ databases">
        <title>The genome of Mauremys mutica provides insights into the evolution of semi-aquatic lifestyle.</title>
        <authorList>
            <person name="Gong S."/>
            <person name="Gao Y."/>
        </authorList>
    </citation>
    <scope>NUCLEOTIDE SEQUENCE</scope>
    <source>
        <strain evidence="2">MM-2020</strain>
        <tissue evidence="2">Muscle</tissue>
    </source>
</reference>
<feature type="compositionally biased region" description="Polar residues" evidence="1">
    <location>
        <begin position="22"/>
        <end position="34"/>
    </location>
</feature>
<gene>
    <name evidence="2" type="ORF">KIL84_005069</name>
</gene>
<dbReference type="EMBL" id="JAHDVG010000468">
    <property type="protein sequence ID" value="KAH1181343.1"/>
    <property type="molecule type" value="Genomic_DNA"/>
</dbReference>
<sequence>MKFDCTIPPPRSHVLRRVEGPDSSSPVTGSTRNGTEAGKRIETSTMNVTKGSTAIPSWISSVAMPAEGRRYPSFQSFRPFTTSLGSAVHSCQDSVILGDFLAKLAQLQRLLQCQQ</sequence>
<accession>A0A9D3XL79</accession>
<dbReference type="Proteomes" id="UP000827986">
    <property type="component" value="Unassembled WGS sequence"/>
</dbReference>
<evidence type="ECO:0000313" key="3">
    <source>
        <dbReference type="Proteomes" id="UP000827986"/>
    </source>
</evidence>
<protein>
    <submittedName>
        <fullName evidence="2">Uncharacterized protein</fullName>
    </submittedName>
</protein>
<keyword evidence="3" id="KW-1185">Reference proteome</keyword>
<proteinExistence type="predicted"/>
<name>A0A9D3XL79_9SAUR</name>
<comment type="caution">
    <text evidence="2">The sequence shown here is derived from an EMBL/GenBank/DDBJ whole genome shotgun (WGS) entry which is preliminary data.</text>
</comment>
<evidence type="ECO:0000313" key="2">
    <source>
        <dbReference type="EMBL" id="KAH1181343.1"/>
    </source>
</evidence>
<evidence type="ECO:0000256" key="1">
    <source>
        <dbReference type="SAM" id="MobiDB-lite"/>
    </source>
</evidence>
<organism evidence="2 3">
    <name type="scientific">Mauremys mutica</name>
    <name type="common">yellowpond turtle</name>
    <dbReference type="NCBI Taxonomy" id="74926"/>
    <lineage>
        <taxon>Eukaryota</taxon>
        <taxon>Metazoa</taxon>
        <taxon>Chordata</taxon>
        <taxon>Craniata</taxon>
        <taxon>Vertebrata</taxon>
        <taxon>Euteleostomi</taxon>
        <taxon>Archelosauria</taxon>
        <taxon>Testudinata</taxon>
        <taxon>Testudines</taxon>
        <taxon>Cryptodira</taxon>
        <taxon>Durocryptodira</taxon>
        <taxon>Testudinoidea</taxon>
        <taxon>Geoemydidae</taxon>
        <taxon>Geoemydinae</taxon>
        <taxon>Mauremys</taxon>
    </lineage>
</organism>